<dbReference type="Pfam" id="PF02383">
    <property type="entry name" value="Syja_N"/>
    <property type="match status" value="1"/>
</dbReference>
<dbReference type="GO" id="GO:0046856">
    <property type="term" value="P:phosphatidylinositol dephosphorylation"/>
    <property type="evidence" value="ECO:0007669"/>
    <property type="project" value="InterPro"/>
</dbReference>
<dbReference type="Proteomes" id="UP000192578">
    <property type="component" value="Unassembled WGS sequence"/>
</dbReference>
<protein>
    <submittedName>
        <fullName evidence="6">Polyphosphoinositide phosphatase</fullName>
    </submittedName>
</protein>
<evidence type="ECO:0000259" key="5">
    <source>
        <dbReference type="PROSITE" id="PS50275"/>
    </source>
</evidence>
<keyword evidence="3" id="KW-0472">Membrane</keyword>
<evidence type="ECO:0000313" key="6">
    <source>
        <dbReference type="EMBL" id="OQV11833.1"/>
    </source>
</evidence>
<organism evidence="6 7">
    <name type="scientific">Hypsibius exemplaris</name>
    <name type="common">Freshwater tardigrade</name>
    <dbReference type="NCBI Taxonomy" id="2072580"/>
    <lineage>
        <taxon>Eukaryota</taxon>
        <taxon>Metazoa</taxon>
        <taxon>Ecdysozoa</taxon>
        <taxon>Tardigrada</taxon>
        <taxon>Eutardigrada</taxon>
        <taxon>Parachela</taxon>
        <taxon>Hypsibioidea</taxon>
        <taxon>Hypsibiidae</taxon>
        <taxon>Hypsibius</taxon>
    </lineage>
</organism>
<sequence>MEQIRELPDELENVSEKTDAPDFDGGLSHLVLYETPTRYYIVGSNAVQSRFKVLKIDRSEPKELVIHDDRVEYNEGELADLLTSLDQGNRGKGNKSTFVRRLSAFGLLGFVRFLEGYFMVLVTKRRKVATIGYHFVYKIEETETVPLAADIAAVASSPHEQRYHKTFQSIDLSSNFYYSHSYDITHTLQHNMALGNNLELVSGGEPAWRFVWNEYLLKQLLGNIGNDWIVPVIHGYVCQSEITVFSRCVLLTVLARRSNRFAGTRFLKRGANPQGHVANEIEVEQILHDTTHRNRRFTSFVQIRGSVPGYWSQEGSKMVPKPPIVIHRHDPFSASAGAHFRDLLGRYGSPICCLNLVKKREQRKHESLLTEELLGAIGFLNQFLPADQHIRYTGFDMSRANKRGVALDNLEVIARRLVKHCGFFCSFPELFCHLFRCDPFYRDVQRVPGEELVDVGFVSFPAFRQQHGTIRINCVDCLDRTNTAAFVVGKCVLGLQVYALGLTDSPHLDFDTDAVRMLEDMFEDIGNVLALQYGGSQLVHRVDSYRQHGWGTNSKDWMRTISRYYSNTFSDFEKQAAINLFLGVFEPAALHRVHLWDLQTDYFLHHPWIHDPSKHPRAKSYSQWLTPDITHRLPAAQEAAVQSIDHYVPFDAFAAHYKTYQLGSFKEIFTSLIPNTIGDYMPTTTHDPSPFTARSRPAMSILPVAMLPSATSVDRLDSGTVSANFSSDGTHGSDFDEGMSSSEATEGFTLDRGRSQSRAFQTAPSRIPSKMPSSAFDNTARTGFRYKFKTFEETYGVKLKEPSAMDRQLYQRYAKIYHNATRDLSGVASEKLSDRVRSSSTHLVQRSVFTSDSSYGVTPPTVNRRSREIYRDFVERGAKDPERPSVANMEMYRRFISLT</sequence>
<dbReference type="EMBL" id="MTYJ01000160">
    <property type="protein sequence ID" value="OQV11833.1"/>
    <property type="molecule type" value="Genomic_DNA"/>
</dbReference>
<dbReference type="InterPro" id="IPR002013">
    <property type="entry name" value="SAC_dom"/>
</dbReference>
<feature type="region of interest" description="Disordered" evidence="4">
    <location>
        <begin position="747"/>
        <end position="774"/>
    </location>
</feature>
<dbReference type="PROSITE" id="PS50275">
    <property type="entry name" value="SAC"/>
    <property type="match status" value="1"/>
</dbReference>
<evidence type="ECO:0000313" key="7">
    <source>
        <dbReference type="Proteomes" id="UP000192578"/>
    </source>
</evidence>
<dbReference type="InterPro" id="IPR043573">
    <property type="entry name" value="Fig4-like"/>
</dbReference>
<reference evidence="7" key="1">
    <citation type="submission" date="2017-01" db="EMBL/GenBank/DDBJ databases">
        <title>Comparative genomics of anhydrobiosis in the tardigrade Hypsibius dujardini.</title>
        <authorList>
            <person name="Yoshida Y."/>
            <person name="Koutsovoulos G."/>
            <person name="Laetsch D."/>
            <person name="Stevens L."/>
            <person name="Kumar S."/>
            <person name="Horikawa D."/>
            <person name="Ishino K."/>
            <person name="Komine S."/>
            <person name="Tomita M."/>
            <person name="Blaxter M."/>
            <person name="Arakawa K."/>
        </authorList>
    </citation>
    <scope>NUCLEOTIDE SEQUENCE [LARGE SCALE GENOMIC DNA]</scope>
    <source>
        <strain evidence="7">Z151</strain>
    </source>
</reference>
<comment type="subcellular location">
    <subcellularLocation>
        <location evidence="1">Endomembrane system</location>
    </subcellularLocation>
</comment>
<gene>
    <name evidence="6" type="ORF">BV898_13887</name>
</gene>
<keyword evidence="7" id="KW-1185">Reference proteome</keyword>
<evidence type="ECO:0000256" key="1">
    <source>
        <dbReference type="ARBA" id="ARBA00004308"/>
    </source>
</evidence>
<feature type="domain" description="SAC" evidence="5">
    <location>
        <begin position="167"/>
        <end position="535"/>
    </location>
</feature>
<keyword evidence="2" id="KW-0378">Hydrolase</keyword>
<accession>A0A1W0W9I2</accession>
<evidence type="ECO:0000256" key="4">
    <source>
        <dbReference type="SAM" id="MobiDB-lite"/>
    </source>
</evidence>
<feature type="region of interest" description="Disordered" evidence="4">
    <location>
        <begin position="1"/>
        <end position="20"/>
    </location>
</feature>
<dbReference type="GO" id="GO:0043813">
    <property type="term" value="F:phosphatidylinositol-3,5-bisphosphate 5-phosphatase activity"/>
    <property type="evidence" value="ECO:0007669"/>
    <property type="project" value="InterPro"/>
</dbReference>
<dbReference type="GO" id="GO:0012505">
    <property type="term" value="C:endomembrane system"/>
    <property type="evidence" value="ECO:0007669"/>
    <property type="project" value="UniProtKB-SubCell"/>
</dbReference>
<comment type="caution">
    <text evidence="6">The sequence shown here is derived from an EMBL/GenBank/DDBJ whole genome shotgun (WGS) entry which is preliminary data.</text>
</comment>
<dbReference type="OrthoDB" id="405996at2759"/>
<dbReference type="PANTHER" id="PTHR45738">
    <property type="entry name" value="POLYPHOSPHOINOSITIDE PHOSPHATASE"/>
    <property type="match status" value="1"/>
</dbReference>
<name>A0A1W0W9I2_HYPEX</name>
<evidence type="ECO:0000256" key="3">
    <source>
        <dbReference type="ARBA" id="ARBA00023136"/>
    </source>
</evidence>
<proteinExistence type="predicted"/>
<dbReference type="AlphaFoldDB" id="A0A1W0W9I2"/>
<evidence type="ECO:0000256" key="2">
    <source>
        <dbReference type="ARBA" id="ARBA00022801"/>
    </source>
</evidence>
<dbReference type="PANTHER" id="PTHR45738:SF5">
    <property type="entry name" value="POLYPHOSPHOINOSITIDE PHOSPHATASE"/>
    <property type="match status" value="1"/>
</dbReference>